<dbReference type="Gene3D" id="3.40.630.30">
    <property type="match status" value="1"/>
</dbReference>
<dbReference type="CDD" id="cd04301">
    <property type="entry name" value="NAT_SF"/>
    <property type="match status" value="1"/>
</dbReference>
<dbReference type="OrthoDB" id="9793389at2"/>
<dbReference type="PANTHER" id="PTHR31435:SF10">
    <property type="entry name" value="BSR4717 PROTEIN"/>
    <property type="match status" value="1"/>
</dbReference>
<dbReference type="InterPro" id="IPR045057">
    <property type="entry name" value="Gcn5-rel_NAT"/>
</dbReference>
<sequence length="100" mass="11264">MRAILEFMGDKRQTSVSKSRFEFEENGEVAYLEVEMDGHGWMTLYHTEVPPAMRGKGVAGTLARTALEHARDQGLKVDVICPLAADYIQKHPEFQNLLGK</sequence>
<dbReference type="EMBL" id="JACHEK010000002">
    <property type="protein sequence ID" value="MBB6143511.1"/>
    <property type="molecule type" value="Genomic_DNA"/>
</dbReference>
<dbReference type="Pfam" id="PF14542">
    <property type="entry name" value="Acetyltransf_CG"/>
    <property type="match status" value="1"/>
</dbReference>
<dbReference type="Proteomes" id="UP000538666">
    <property type="component" value="Unassembled WGS sequence"/>
</dbReference>
<evidence type="ECO:0000259" key="1">
    <source>
        <dbReference type="PROSITE" id="PS51186"/>
    </source>
</evidence>
<dbReference type="GO" id="GO:0016747">
    <property type="term" value="F:acyltransferase activity, transferring groups other than amino-acyl groups"/>
    <property type="evidence" value="ECO:0007669"/>
    <property type="project" value="InterPro"/>
</dbReference>
<dbReference type="PROSITE" id="PS51729">
    <property type="entry name" value="GNAT_YJDJ"/>
    <property type="match status" value="1"/>
</dbReference>
<dbReference type="SUPFAM" id="SSF55729">
    <property type="entry name" value="Acyl-CoA N-acyltransferases (Nat)"/>
    <property type="match status" value="1"/>
</dbReference>
<keyword evidence="4" id="KW-1185">Reference proteome</keyword>
<organism evidence="3 4">
    <name type="scientific">Silvibacterium bohemicum</name>
    <dbReference type="NCBI Taxonomy" id="1577686"/>
    <lineage>
        <taxon>Bacteria</taxon>
        <taxon>Pseudomonadati</taxon>
        <taxon>Acidobacteriota</taxon>
        <taxon>Terriglobia</taxon>
        <taxon>Terriglobales</taxon>
        <taxon>Acidobacteriaceae</taxon>
        <taxon>Silvibacterium</taxon>
    </lineage>
</organism>
<dbReference type="AlphaFoldDB" id="A0A841JWZ9"/>
<accession>A0A841JWZ9</accession>
<gene>
    <name evidence="3" type="ORF">HNQ77_001455</name>
</gene>
<protein>
    <recommendedName>
        <fullName evidence="5">Acetyltransferase</fullName>
    </recommendedName>
</protein>
<comment type="caution">
    <text evidence="3">The sequence shown here is derived from an EMBL/GenBank/DDBJ whole genome shotgun (WGS) entry which is preliminary data.</text>
</comment>
<evidence type="ECO:0000313" key="3">
    <source>
        <dbReference type="EMBL" id="MBB6143511.1"/>
    </source>
</evidence>
<reference evidence="3 4" key="1">
    <citation type="submission" date="2020-08" db="EMBL/GenBank/DDBJ databases">
        <title>Genomic Encyclopedia of Type Strains, Phase IV (KMG-IV): sequencing the most valuable type-strain genomes for metagenomic binning, comparative biology and taxonomic classification.</title>
        <authorList>
            <person name="Goeker M."/>
        </authorList>
    </citation>
    <scope>NUCLEOTIDE SEQUENCE [LARGE SCALE GENOMIC DNA]</scope>
    <source>
        <strain evidence="3 4">DSM 103733</strain>
    </source>
</reference>
<proteinExistence type="predicted"/>
<evidence type="ECO:0000259" key="2">
    <source>
        <dbReference type="PROSITE" id="PS51729"/>
    </source>
</evidence>
<evidence type="ECO:0008006" key="5">
    <source>
        <dbReference type="Google" id="ProtNLM"/>
    </source>
</evidence>
<dbReference type="InterPro" id="IPR016181">
    <property type="entry name" value="Acyl_CoA_acyltransferase"/>
</dbReference>
<name>A0A841JWZ9_9BACT</name>
<dbReference type="RefSeq" id="WP_156186223.1">
    <property type="nucleotide sequence ID" value="NZ_JACHEK010000002.1"/>
</dbReference>
<dbReference type="PROSITE" id="PS51186">
    <property type="entry name" value="GNAT"/>
    <property type="match status" value="1"/>
</dbReference>
<evidence type="ECO:0000313" key="4">
    <source>
        <dbReference type="Proteomes" id="UP000538666"/>
    </source>
</evidence>
<dbReference type="InterPro" id="IPR031165">
    <property type="entry name" value="GNAT_YJDJ"/>
</dbReference>
<dbReference type="InterPro" id="IPR000182">
    <property type="entry name" value="GNAT_dom"/>
</dbReference>
<feature type="domain" description="N-acetyltransferase" evidence="2">
    <location>
        <begin position="13"/>
        <end position="99"/>
    </location>
</feature>
<feature type="domain" description="N-acetyltransferase" evidence="1">
    <location>
        <begin position="1"/>
        <end position="100"/>
    </location>
</feature>
<dbReference type="PANTHER" id="PTHR31435">
    <property type="entry name" value="PROTEIN NATD1"/>
    <property type="match status" value="1"/>
</dbReference>